<dbReference type="Gene3D" id="3.20.20.70">
    <property type="entry name" value="Aldolase class I"/>
    <property type="match status" value="1"/>
</dbReference>
<feature type="domain" description="Thiamine phosphate synthase/TenI" evidence="3">
    <location>
        <begin position="11"/>
        <end position="174"/>
    </location>
</feature>
<dbReference type="PANTHER" id="PTHR20857">
    <property type="entry name" value="THIAMINE-PHOSPHATE PYROPHOSPHORYLASE"/>
    <property type="match status" value="1"/>
</dbReference>
<dbReference type="InterPro" id="IPR013785">
    <property type="entry name" value="Aldolase_TIM"/>
</dbReference>
<dbReference type="GO" id="GO:0005737">
    <property type="term" value="C:cytoplasm"/>
    <property type="evidence" value="ECO:0007669"/>
    <property type="project" value="TreeGrafter"/>
</dbReference>
<keyword evidence="2" id="KW-0784">Thiamine biosynthesis</keyword>
<dbReference type="eggNOG" id="COG0352">
    <property type="taxonomic scope" value="Bacteria"/>
</dbReference>
<dbReference type="AlphaFoldDB" id="W7YTM7"/>
<comment type="caution">
    <text evidence="4">The sequence shown here is derived from an EMBL/GenBank/DDBJ whole genome shotgun (WGS) entry which is preliminary data.</text>
</comment>
<dbReference type="InterPro" id="IPR036206">
    <property type="entry name" value="ThiamineP_synth_sf"/>
</dbReference>
<protein>
    <submittedName>
        <fullName evidence="4">Thiamine-phosphate synthase</fullName>
    </submittedName>
</protein>
<name>W7YTM7_9BACT</name>
<evidence type="ECO:0000313" key="4">
    <source>
        <dbReference type="EMBL" id="GAF05809.1"/>
    </source>
</evidence>
<dbReference type="Pfam" id="PF02581">
    <property type="entry name" value="TMP-TENI"/>
    <property type="match status" value="1"/>
</dbReference>
<dbReference type="PANTHER" id="PTHR20857:SF15">
    <property type="entry name" value="THIAMINE-PHOSPHATE SYNTHASE"/>
    <property type="match status" value="1"/>
</dbReference>
<dbReference type="InterPro" id="IPR022998">
    <property type="entry name" value="ThiamineP_synth_TenI"/>
</dbReference>
<sequence>MKKTISRLQFTNYQDPNKTMSQQILEFCAGGGDWVQIQTKATADDHEWTEIRKSSSLCQQHGATLIIDNNIHLALKIDADGVLLNTSTNIAETRKTIGSHKIIGCIAHTYEDVAKIAAQDADYIILDPLEGEKTKQTLNPQAYSTILQACAKHKLSIPTIAVGHITKEDFPTLFSMVYTA</sequence>
<dbReference type="OrthoDB" id="9812206at2"/>
<dbReference type="SUPFAM" id="SSF51391">
    <property type="entry name" value="Thiamin phosphate synthase"/>
    <property type="match status" value="1"/>
</dbReference>
<evidence type="ECO:0000313" key="5">
    <source>
        <dbReference type="Proteomes" id="UP000019402"/>
    </source>
</evidence>
<evidence type="ECO:0000259" key="3">
    <source>
        <dbReference type="Pfam" id="PF02581"/>
    </source>
</evidence>
<keyword evidence="5" id="KW-1185">Reference proteome</keyword>
<dbReference type="EMBL" id="BAMD01000130">
    <property type="protein sequence ID" value="GAF05809.1"/>
    <property type="molecule type" value="Genomic_DNA"/>
</dbReference>
<dbReference type="STRING" id="869213.GCA_000517085_00184"/>
<dbReference type="Proteomes" id="UP000019402">
    <property type="component" value="Unassembled WGS sequence"/>
</dbReference>
<reference evidence="4 5" key="1">
    <citation type="journal article" date="2014" name="Genome Announc.">
        <title>Draft Genome Sequence of Cytophaga fermentans JCM 21142T, a Facultative Anaerobe Isolated from Marine Mud.</title>
        <authorList>
            <person name="Starns D."/>
            <person name="Oshima K."/>
            <person name="Suda W."/>
            <person name="Iino T."/>
            <person name="Yuki M."/>
            <person name="Inoue J."/>
            <person name="Kitamura K."/>
            <person name="Iida T."/>
            <person name="Darby A."/>
            <person name="Hattori M."/>
            <person name="Ohkuma M."/>
        </authorList>
    </citation>
    <scope>NUCLEOTIDE SEQUENCE [LARGE SCALE GENOMIC DNA]</scope>
    <source>
        <strain evidence="4 5">JCM 21142</strain>
    </source>
</reference>
<dbReference type="RefSeq" id="WP_044214363.1">
    <property type="nucleotide sequence ID" value="NZ_BAMD01000130.1"/>
</dbReference>
<dbReference type="GO" id="GO:0009228">
    <property type="term" value="P:thiamine biosynthetic process"/>
    <property type="evidence" value="ECO:0007669"/>
    <property type="project" value="UniProtKB-KW"/>
</dbReference>
<accession>W7YTM7</accession>
<gene>
    <name evidence="4" type="ORF">JCM21142_104563</name>
</gene>
<organism evidence="4 5">
    <name type="scientific">Saccharicrinis fermentans DSM 9555 = JCM 21142</name>
    <dbReference type="NCBI Taxonomy" id="869213"/>
    <lineage>
        <taxon>Bacteria</taxon>
        <taxon>Pseudomonadati</taxon>
        <taxon>Bacteroidota</taxon>
        <taxon>Bacteroidia</taxon>
        <taxon>Marinilabiliales</taxon>
        <taxon>Marinilabiliaceae</taxon>
        <taxon>Saccharicrinis</taxon>
    </lineage>
</organism>
<dbReference type="GO" id="GO:0004789">
    <property type="term" value="F:thiamine-phosphate diphosphorylase activity"/>
    <property type="evidence" value="ECO:0007669"/>
    <property type="project" value="TreeGrafter"/>
</dbReference>
<evidence type="ECO:0000256" key="1">
    <source>
        <dbReference type="ARBA" id="ARBA00004948"/>
    </source>
</evidence>
<comment type="pathway">
    <text evidence="1">Cofactor biosynthesis; thiamine diphosphate biosynthesis.</text>
</comment>
<evidence type="ECO:0000256" key="2">
    <source>
        <dbReference type="ARBA" id="ARBA00022977"/>
    </source>
</evidence>
<dbReference type="CDD" id="cd00564">
    <property type="entry name" value="TMP_TenI"/>
    <property type="match status" value="1"/>
</dbReference>
<proteinExistence type="predicted"/>